<dbReference type="InterPro" id="IPR036188">
    <property type="entry name" value="FAD/NAD-bd_sf"/>
</dbReference>
<keyword evidence="1" id="KW-0479">Metal-binding</keyword>
<dbReference type="InterPro" id="IPR023753">
    <property type="entry name" value="FAD/NAD-binding_dom"/>
</dbReference>
<accession>U7VB25</accession>
<dbReference type="Proteomes" id="UP000017081">
    <property type="component" value="Unassembled WGS sequence"/>
</dbReference>
<comment type="caution">
    <text evidence="5">The sequence shown here is derived from an EMBL/GenBank/DDBJ whole genome shotgun (WGS) entry which is preliminary data.</text>
</comment>
<reference evidence="5 6" key="1">
    <citation type="submission" date="2013-08" db="EMBL/GenBank/DDBJ databases">
        <authorList>
            <person name="Weinstock G."/>
            <person name="Sodergren E."/>
            <person name="Wylie T."/>
            <person name="Fulton L."/>
            <person name="Fulton R."/>
            <person name="Fronick C."/>
            <person name="O'Laughlin M."/>
            <person name="Godfrey J."/>
            <person name="Miner T."/>
            <person name="Herter B."/>
            <person name="Appelbaum E."/>
            <person name="Cordes M."/>
            <person name="Lek S."/>
            <person name="Wollam A."/>
            <person name="Pepin K.H."/>
            <person name="Palsikar V.B."/>
            <person name="Mitreva M."/>
            <person name="Wilson R.K."/>
        </authorList>
    </citation>
    <scope>NUCLEOTIDE SEQUENCE [LARGE SCALE GENOMIC DNA]</scope>
    <source>
        <strain evidence="5 6">ATCC BAA-474</strain>
    </source>
</reference>
<gene>
    <name evidence="5" type="ORF">HMPREF0202_01365</name>
</gene>
<dbReference type="EMBL" id="AXZF01000053">
    <property type="protein sequence ID" value="ERT68715.1"/>
    <property type="molecule type" value="Genomic_DNA"/>
</dbReference>
<dbReference type="InterPro" id="IPR028261">
    <property type="entry name" value="DPD_II"/>
</dbReference>
<dbReference type="InterPro" id="IPR009051">
    <property type="entry name" value="Helical_ferredxn"/>
</dbReference>
<sequence length="850" mass="96174">MLKKEIVENMKHIVDNCMGDSKSACTTACPMNTDAKKYIALMGDNRGEEAIKVIREELFIPRILGRVCAHPCESACRRGEEDEAISIAGLKRYIADNYDNPDMWDLSKKDSTGKKVAIIGFGPAGAQGAITLLKEGHEVTIFEKNSFSGGMLRYGIPEYRLPRDIIESEFSLINRLGGKVKFNIEVGKDICFETLEKEYDAVLVSIGKQIGRKDRTLDNHDAKGILTAVEFLKEVSLTRESKEAKGNILTVGGGDVAMDCARSALRLKNSKNSYVLFLEKNLESLTASKHEVESAMAEGVKFIPSFGIKEILINEEGRVNEIIIKKCESLFNENGEFSPKFNEEEIEKIDIDTLIFAIGQGVDLTINSGERFQFNKESLQNEKNPKIFYAGDCASSNIVVQAMAEGRRAAKSIIRFLNNEDVWMGRDITLEGGKSETKLYLPTEYLPESWNLDSKIKRRKGEELDPKERIKTFLEVEKTFTHKIALEEASRCLQCECKLCMKECMMMPEYTSCPKELFKEYLEKGYENMDMNIAYSCNECKQCTIKCPNSFEIRENFMEMRKEYVKANGDISPLDGHTGLDDGQELECSKKYSVTIPGKKQTKYVLIPGCTVPASFPELVEETYEHMKKTLGEDNVGIILQCCAKPTEIIGETKLFEERYSRVQKEIDEIEADVIVTLCPSCYLTYEKYSGRKVISYWDLMKEEIGIPKDKKDIGKDSDVIFNIHDSCPTRYVTSHHDSIRWVLSQLGYKVEEMANIRENTRCCGVGGMLGCINADLYKRIVDRRVSDATQDHIISYCGSCRGSMELGGLDSLHILQLIHGSCYYKKDAKKRSDNYGLHNRLEAKRRVSK</sequence>
<organism evidence="5 6">
    <name type="scientific">Cetobacterium somerae ATCC BAA-474</name>
    <dbReference type="NCBI Taxonomy" id="1319815"/>
    <lineage>
        <taxon>Bacteria</taxon>
        <taxon>Fusobacteriati</taxon>
        <taxon>Fusobacteriota</taxon>
        <taxon>Fusobacteriia</taxon>
        <taxon>Fusobacteriales</taxon>
        <taxon>Fusobacteriaceae</taxon>
        <taxon>Cetobacterium</taxon>
    </lineage>
</organism>
<dbReference type="eggNOG" id="COG0247">
    <property type="taxonomic scope" value="Bacteria"/>
</dbReference>
<protein>
    <recommendedName>
        <fullName evidence="4">4Fe-4S ferredoxin-type domain-containing protein</fullName>
    </recommendedName>
</protein>
<dbReference type="PROSITE" id="PS51379">
    <property type="entry name" value="4FE4S_FER_2"/>
    <property type="match status" value="1"/>
</dbReference>
<name>U7VB25_9FUSO</name>
<evidence type="ECO:0000313" key="5">
    <source>
        <dbReference type="EMBL" id="ERT68715.1"/>
    </source>
</evidence>
<dbReference type="AlphaFoldDB" id="U7VB25"/>
<dbReference type="PANTHER" id="PTHR42783">
    <property type="entry name" value="GLUTAMATE SYNTHASE [NADPH] SMALL CHAIN"/>
    <property type="match status" value="1"/>
</dbReference>
<dbReference type="SUPFAM" id="SSF46548">
    <property type="entry name" value="alpha-helical ferredoxin"/>
    <property type="match status" value="2"/>
</dbReference>
<evidence type="ECO:0000259" key="4">
    <source>
        <dbReference type="PROSITE" id="PS51379"/>
    </source>
</evidence>
<evidence type="ECO:0000313" key="6">
    <source>
        <dbReference type="Proteomes" id="UP000017081"/>
    </source>
</evidence>
<keyword evidence="2" id="KW-0408">Iron</keyword>
<dbReference type="Gene3D" id="3.50.50.60">
    <property type="entry name" value="FAD/NAD(P)-binding domain"/>
    <property type="match status" value="2"/>
</dbReference>
<dbReference type="SUPFAM" id="SSF51971">
    <property type="entry name" value="Nucleotide-binding domain"/>
    <property type="match status" value="1"/>
</dbReference>
<dbReference type="Pfam" id="PF07992">
    <property type="entry name" value="Pyr_redox_2"/>
    <property type="match status" value="1"/>
</dbReference>
<dbReference type="STRING" id="1319815.HMPREF0202_01365"/>
<dbReference type="PROSITE" id="PS00198">
    <property type="entry name" value="4FE4S_FER_1"/>
    <property type="match status" value="1"/>
</dbReference>
<dbReference type="GO" id="GO:0051536">
    <property type="term" value="F:iron-sulfur cluster binding"/>
    <property type="evidence" value="ECO:0007669"/>
    <property type="project" value="UniProtKB-KW"/>
</dbReference>
<dbReference type="GO" id="GO:0016491">
    <property type="term" value="F:oxidoreductase activity"/>
    <property type="evidence" value="ECO:0007669"/>
    <property type="project" value="InterPro"/>
</dbReference>
<dbReference type="eggNOG" id="COG0493">
    <property type="taxonomic scope" value="Bacteria"/>
</dbReference>
<dbReference type="Pfam" id="PF13534">
    <property type="entry name" value="Fer4_17"/>
    <property type="match status" value="1"/>
</dbReference>
<dbReference type="InterPro" id="IPR017896">
    <property type="entry name" value="4Fe4S_Fe-S-bd"/>
</dbReference>
<dbReference type="Pfam" id="PF14691">
    <property type="entry name" value="Fer4_20"/>
    <property type="match status" value="1"/>
</dbReference>
<dbReference type="HOGENOM" id="CLU_363603_0_0_0"/>
<feature type="domain" description="4Fe-4S ferredoxin-type" evidence="4">
    <location>
        <begin position="527"/>
        <end position="556"/>
    </location>
</feature>
<evidence type="ECO:0000256" key="3">
    <source>
        <dbReference type="ARBA" id="ARBA00023014"/>
    </source>
</evidence>
<keyword evidence="6" id="KW-1185">Reference proteome</keyword>
<evidence type="ECO:0000256" key="2">
    <source>
        <dbReference type="ARBA" id="ARBA00023004"/>
    </source>
</evidence>
<dbReference type="PANTHER" id="PTHR42783:SF3">
    <property type="entry name" value="GLUTAMATE SYNTHASE [NADPH] SMALL CHAIN-RELATED"/>
    <property type="match status" value="1"/>
</dbReference>
<evidence type="ECO:0000256" key="1">
    <source>
        <dbReference type="ARBA" id="ARBA00022723"/>
    </source>
</evidence>
<dbReference type="GO" id="GO:0046872">
    <property type="term" value="F:metal ion binding"/>
    <property type="evidence" value="ECO:0007669"/>
    <property type="project" value="UniProtKB-KW"/>
</dbReference>
<proteinExistence type="predicted"/>
<keyword evidence="3" id="KW-0411">Iron-sulfur</keyword>
<dbReference type="InterPro" id="IPR017900">
    <property type="entry name" value="4Fe4S_Fe_S_CS"/>
</dbReference>
<dbReference type="InterPro" id="IPR004017">
    <property type="entry name" value="Cys_rich_dom"/>
</dbReference>
<dbReference type="Gene3D" id="1.10.1060.10">
    <property type="entry name" value="Alpha-helical ferredoxin"/>
    <property type="match status" value="2"/>
</dbReference>
<dbReference type="PRINTS" id="PR00419">
    <property type="entry name" value="ADXRDTASE"/>
</dbReference>
<dbReference type="Pfam" id="PF02754">
    <property type="entry name" value="CCG"/>
    <property type="match status" value="2"/>
</dbReference>
<dbReference type="RefSeq" id="WP_023050903.1">
    <property type="nucleotide sequence ID" value="NZ_CP173065.2"/>
</dbReference>